<keyword evidence="9" id="KW-1185">Reference proteome</keyword>
<gene>
    <name evidence="7" type="primary">atpH</name>
    <name evidence="8" type="ordered locus">Isop_0554</name>
</gene>
<dbReference type="Proteomes" id="UP000008631">
    <property type="component" value="Chromosome"/>
</dbReference>
<dbReference type="OrthoDB" id="9802471at2"/>
<organism evidence="8 9">
    <name type="scientific">Isosphaera pallida (strain ATCC 43644 / DSM 9630 / IS1B)</name>
    <dbReference type="NCBI Taxonomy" id="575540"/>
    <lineage>
        <taxon>Bacteria</taxon>
        <taxon>Pseudomonadati</taxon>
        <taxon>Planctomycetota</taxon>
        <taxon>Planctomycetia</taxon>
        <taxon>Isosphaerales</taxon>
        <taxon>Isosphaeraceae</taxon>
        <taxon>Isosphaera</taxon>
    </lineage>
</organism>
<evidence type="ECO:0000256" key="2">
    <source>
        <dbReference type="ARBA" id="ARBA00022448"/>
    </source>
</evidence>
<reference key="1">
    <citation type="submission" date="2010-11" db="EMBL/GenBank/DDBJ databases">
        <title>The complete sequence of chromosome of Isophaera pallida ATCC 43644.</title>
        <authorList>
            <consortium name="US DOE Joint Genome Institute (JGI-PGF)"/>
            <person name="Lucas S."/>
            <person name="Copeland A."/>
            <person name="Lapidus A."/>
            <person name="Bruce D."/>
            <person name="Goodwin L."/>
            <person name="Pitluck S."/>
            <person name="Kyrpides N."/>
            <person name="Mavromatis K."/>
            <person name="Pagani I."/>
            <person name="Ivanova N."/>
            <person name="Saunders E."/>
            <person name="Brettin T."/>
            <person name="Detter J.C."/>
            <person name="Han C."/>
            <person name="Tapia R."/>
            <person name="Land M."/>
            <person name="Hauser L."/>
            <person name="Markowitz V."/>
            <person name="Cheng J.-F."/>
            <person name="Hugenholtz P."/>
            <person name="Woyke T."/>
            <person name="Wu D."/>
            <person name="Eisen J.A."/>
        </authorList>
    </citation>
    <scope>NUCLEOTIDE SEQUENCE</scope>
    <source>
        <strain>ATCC 43644</strain>
    </source>
</reference>
<evidence type="ECO:0000256" key="4">
    <source>
        <dbReference type="ARBA" id="ARBA00023065"/>
    </source>
</evidence>
<evidence type="ECO:0000256" key="7">
    <source>
        <dbReference type="HAMAP-Rule" id="MF_01416"/>
    </source>
</evidence>
<evidence type="ECO:0000256" key="6">
    <source>
        <dbReference type="ARBA" id="ARBA00023310"/>
    </source>
</evidence>
<dbReference type="NCBIfam" id="TIGR01145">
    <property type="entry name" value="ATP_synt_delta"/>
    <property type="match status" value="1"/>
</dbReference>
<comment type="similarity">
    <text evidence="7">Belongs to the ATPase delta chain family.</text>
</comment>
<keyword evidence="7" id="KW-1003">Cell membrane</keyword>
<dbReference type="EMBL" id="CP002353">
    <property type="protein sequence ID" value="ADV61147.1"/>
    <property type="molecule type" value="Genomic_DNA"/>
</dbReference>
<keyword evidence="7" id="KW-0997">Cell inner membrane</keyword>
<comment type="function">
    <text evidence="7">This protein is part of the stalk that links CF(0) to CF(1). It either transmits conformational changes from CF(0) to CF(1) or is implicated in proton conduction.</text>
</comment>
<dbReference type="InParanoid" id="E8R029"/>
<dbReference type="eggNOG" id="COG0712">
    <property type="taxonomic scope" value="Bacteria"/>
</dbReference>
<protein>
    <recommendedName>
        <fullName evidence="7">ATP synthase subunit delta</fullName>
    </recommendedName>
    <alternativeName>
        <fullName evidence="7">ATP synthase F(1) sector subunit delta</fullName>
    </alternativeName>
    <alternativeName>
        <fullName evidence="7">F-type ATPase subunit delta</fullName>
        <shortName evidence="7">F-ATPase subunit delta</shortName>
    </alternativeName>
</protein>
<evidence type="ECO:0000256" key="3">
    <source>
        <dbReference type="ARBA" id="ARBA00022781"/>
    </source>
</evidence>
<dbReference type="Pfam" id="PF00213">
    <property type="entry name" value="OSCP"/>
    <property type="match status" value="1"/>
</dbReference>
<reference evidence="8 9" key="2">
    <citation type="journal article" date="2011" name="Stand. Genomic Sci.">
        <title>Complete genome sequence of Isosphaera pallida type strain (IS1B).</title>
        <authorList>
            <consortium name="US DOE Joint Genome Institute (JGI-PGF)"/>
            <person name="Goker M."/>
            <person name="Cleland D."/>
            <person name="Saunders E."/>
            <person name="Lapidus A."/>
            <person name="Nolan M."/>
            <person name="Lucas S."/>
            <person name="Hammon N."/>
            <person name="Deshpande S."/>
            <person name="Cheng J.F."/>
            <person name="Tapia R."/>
            <person name="Han C."/>
            <person name="Goodwin L."/>
            <person name="Pitluck S."/>
            <person name="Liolios K."/>
            <person name="Pagani I."/>
            <person name="Ivanova N."/>
            <person name="Mavromatis K."/>
            <person name="Pati A."/>
            <person name="Chen A."/>
            <person name="Palaniappan K."/>
            <person name="Land M."/>
            <person name="Hauser L."/>
            <person name="Chang Y.J."/>
            <person name="Jeffries C.D."/>
            <person name="Detter J.C."/>
            <person name="Beck B."/>
            <person name="Woyke T."/>
            <person name="Bristow J."/>
            <person name="Eisen J.A."/>
            <person name="Markowitz V."/>
            <person name="Hugenholtz P."/>
            <person name="Kyrpides N.C."/>
            <person name="Klenk H.P."/>
        </authorList>
    </citation>
    <scope>NUCLEOTIDE SEQUENCE [LARGE SCALE GENOMIC DNA]</scope>
    <source>
        <strain evidence="9">ATCC 43644 / DSM 9630 / IS1B</strain>
    </source>
</reference>
<comment type="subcellular location">
    <subcellularLocation>
        <location evidence="7">Cell inner membrane</location>
        <topology evidence="7">Peripheral membrane protein</topology>
    </subcellularLocation>
    <subcellularLocation>
        <location evidence="1">Membrane</location>
    </subcellularLocation>
</comment>
<dbReference type="RefSeq" id="WP_013563436.1">
    <property type="nucleotide sequence ID" value="NC_014962.1"/>
</dbReference>
<dbReference type="InterPro" id="IPR000711">
    <property type="entry name" value="ATPase_OSCP/dsu"/>
</dbReference>
<keyword evidence="5 7" id="KW-0472">Membrane</keyword>
<evidence type="ECO:0000313" key="9">
    <source>
        <dbReference type="Proteomes" id="UP000008631"/>
    </source>
</evidence>
<dbReference type="PRINTS" id="PR00125">
    <property type="entry name" value="ATPASEDELTA"/>
</dbReference>
<dbReference type="PANTHER" id="PTHR11910">
    <property type="entry name" value="ATP SYNTHASE DELTA CHAIN"/>
    <property type="match status" value="1"/>
</dbReference>
<evidence type="ECO:0000313" key="8">
    <source>
        <dbReference type="EMBL" id="ADV61147.1"/>
    </source>
</evidence>
<dbReference type="GO" id="GO:0005886">
    <property type="term" value="C:plasma membrane"/>
    <property type="evidence" value="ECO:0007669"/>
    <property type="project" value="UniProtKB-SubCell"/>
</dbReference>
<name>E8R029_ISOPI</name>
<dbReference type="InterPro" id="IPR026015">
    <property type="entry name" value="ATP_synth_OSCP/delta_N_sf"/>
</dbReference>
<dbReference type="Gene3D" id="1.10.520.20">
    <property type="entry name" value="N-terminal domain of the delta subunit of the F1F0-ATP synthase"/>
    <property type="match status" value="1"/>
</dbReference>
<dbReference type="HOGENOM" id="CLU_085114_4_0_0"/>
<proteinExistence type="inferred from homology"/>
<keyword evidence="4 7" id="KW-0406">Ion transport</keyword>
<comment type="subunit">
    <text evidence="7">F-type ATPases have 2 components, F(1) - the catalytic core - and F(0) - the membrane proton channel. F(1) has five subunits: alpha(3), beta(3), gamma(1), delta(1), epsilon(1). F(0) has three main subunits: a(1), b(2) and c(10-14). The alpha and beta chains form an alternating ring which encloses part of the gamma chain. F(1) is attached to F(0) by a central stalk formed by the gamma and epsilon chains, while a peripheral stalk is formed by the delta and b chains.</text>
</comment>
<dbReference type="AlphaFoldDB" id="E8R029"/>
<keyword evidence="3 7" id="KW-0375">Hydrogen ion transport</keyword>
<dbReference type="GO" id="GO:0045259">
    <property type="term" value="C:proton-transporting ATP synthase complex"/>
    <property type="evidence" value="ECO:0007669"/>
    <property type="project" value="UniProtKB-KW"/>
</dbReference>
<dbReference type="SUPFAM" id="SSF47928">
    <property type="entry name" value="N-terminal domain of the delta subunit of the F1F0-ATP synthase"/>
    <property type="match status" value="1"/>
</dbReference>
<dbReference type="HAMAP" id="MF_01416">
    <property type="entry name" value="ATP_synth_delta_bact"/>
    <property type="match status" value="1"/>
</dbReference>
<sequence>MTHAADLAERARIPTVLDQTALAGARAYAQAYLNLAEASGQADAALDELDELINDVREAYPGLARVLFSPIIKPATKERLICHIIEGRGSDLLCRFIKLLNRRGRLNLLREIAHEARRLWNAKQRRYVVQIVTAHPLDDDQRQWIEEVIRSKVAVGSPLFQYHTDPSLIGGLVVSFGDHRFDLSIRSKLARIQTRLLDQRNHEIQNRRDHFSYSA</sequence>
<dbReference type="KEGG" id="ipa:Isop_0554"/>
<keyword evidence="7" id="KW-0139">CF(1)</keyword>
<dbReference type="GO" id="GO:0046933">
    <property type="term" value="F:proton-transporting ATP synthase activity, rotational mechanism"/>
    <property type="evidence" value="ECO:0007669"/>
    <property type="project" value="UniProtKB-UniRule"/>
</dbReference>
<comment type="function">
    <text evidence="7">F(1)F(0) ATP synthase produces ATP from ADP in the presence of a proton or sodium gradient. F-type ATPases consist of two structural domains, F(1) containing the extramembraneous catalytic core and F(0) containing the membrane proton channel, linked together by a central stalk and a peripheral stalk. During catalysis, ATP synthesis in the catalytic domain of F(1) is coupled via a rotary mechanism of the central stalk subunits to proton translocation.</text>
</comment>
<dbReference type="STRING" id="575540.Isop_0554"/>
<evidence type="ECO:0000256" key="1">
    <source>
        <dbReference type="ARBA" id="ARBA00004370"/>
    </source>
</evidence>
<keyword evidence="6 7" id="KW-0066">ATP synthesis</keyword>
<keyword evidence="2 7" id="KW-0813">Transport</keyword>
<evidence type="ECO:0000256" key="5">
    <source>
        <dbReference type="ARBA" id="ARBA00023136"/>
    </source>
</evidence>
<accession>E8R029</accession>